<organism evidence="2 3">
    <name type="scientific">Tractidigestivibacter montrealensis</name>
    <dbReference type="NCBI Taxonomy" id="2972466"/>
    <lineage>
        <taxon>Bacteria</taxon>
        <taxon>Bacillati</taxon>
        <taxon>Actinomycetota</taxon>
        <taxon>Coriobacteriia</taxon>
        <taxon>Coriobacteriales</taxon>
        <taxon>Atopobiaceae</taxon>
        <taxon>Tractidigestivibacter</taxon>
    </lineage>
</organism>
<proteinExistence type="inferred from homology"/>
<comment type="similarity">
    <text evidence="1">Belongs to the UPF0246 family.</text>
</comment>
<dbReference type="HAMAP" id="MF_00652">
    <property type="entry name" value="UPF0246"/>
    <property type="match status" value="1"/>
</dbReference>
<dbReference type="PANTHER" id="PTHR30283:SF4">
    <property type="entry name" value="PEROXIDE STRESS RESISTANCE PROTEIN YAAA"/>
    <property type="match status" value="1"/>
</dbReference>
<reference evidence="2 3" key="1">
    <citation type="submission" date="2022-08" db="EMBL/GenBank/DDBJ databases">
        <title>Tractidigestivibacter montrealensis type strain KD21.</title>
        <authorList>
            <person name="Diop K."/>
            <person name="Richard C."/>
            <person name="Routy B."/>
        </authorList>
    </citation>
    <scope>NUCLEOTIDE SEQUENCE [LARGE SCALE GENOMIC DNA]</scope>
    <source>
        <strain evidence="2 3">KD21</strain>
    </source>
</reference>
<evidence type="ECO:0000313" key="2">
    <source>
        <dbReference type="EMBL" id="MCR9036229.1"/>
    </source>
</evidence>
<name>A0ABT1Z7N5_9ACTN</name>
<dbReference type="RefSeq" id="WP_258498887.1">
    <property type="nucleotide sequence ID" value="NZ_JANSKA010000002.1"/>
</dbReference>
<keyword evidence="3" id="KW-1185">Reference proteome</keyword>
<sequence>MALMLVISPAKRMDVVEGPPFAEARPEFLADAQLLARTLRSLGYEQARDLWRCSDALARPNWDRVATMPEDMARDPRLLSPAVLTYVGIQYQHLAPQVMTEKELMWLSSHLRIISGMYGVLRPFDGVVPYRLEMQAKLAVGESRDLYEFWGGRLLDAILGAGADVIVNVASQEYAKAVAPWAQRMGAPVVTCVFGEVRASDGRVVQRATEAKAARGAFVRWCAEQGVEKVEQLEGFSERGYRLDRSRCDAETLTFARG</sequence>
<evidence type="ECO:0000256" key="1">
    <source>
        <dbReference type="HAMAP-Rule" id="MF_00652"/>
    </source>
</evidence>
<dbReference type="Proteomes" id="UP001204320">
    <property type="component" value="Unassembled WGS sequence"/>
</dbReference>
<dbReference type="EMBL" id="JANSKA010000002">
    <property type="protein sequence ID" value="MCR9036229.1"/>
    <property type="molecule type" value="Genomic_DNA"/>
</dbReference>
<accession>A0ABT1Z7N5</accession>
<comment type="caution">
    <text evidence="2">The sequence shown here is derived from an EMBL/GenBank/DDBJ whole genome shotgun (WGS) entry which is preliminary data.</text>
</comment>
<protein>
    <recommendedName>
        <fullName evidence="1">UPF0246 protein NVS32_04615</fullName>
    </recommendedName>
</protein>
<dbReference type="NCBIfam" id="NF002543">
    <property type="entry name" value="PRK02101.1-4"/>
    <property type="match status" value="1"/>
</dbReference>
<evidence type="ECO:0000313" key="3">
    <source>
        <dbReference type="Proteomes" id="UP001204320"/>
    </source>
</evidence>
<gene>
    <name evidence="2" type="primary">yaaA</name>
    <name evidence="2" type="ORF">NVS32_04615</name>
</gene>
<dbReference type="PANTHER" id="PTHR30283">
    <property type="entry name" value="PEROXIDE STRESS RESPONSE PROTEIN YAAA"/>
    <property type="match status" value="1"/>
</dbReference>
<dbReference type="InterPro" id="IPR005583">
    <property type="entry name" value="YaaA"/>
</dbReference>
<dbReference type="Pfam" id="PF03883">
    <property type="entry name" value="H2O2_YaaD"/>
    <property type="match status" value="1"/>
</dbReference>